<dbReference type="InterPro" id="IPR051673">
    <property type="entry name" value="SSDNA_exonuclease_RecJ"/>
</dbReference>
<dbReference type="InterPro" id="IPR038763">
    <property type="entry name" value="DHH_sf"/>
</dbReference>
<dbReference type="PANTHER" id="PTHR30255">
    <property type="entry name" value="SINGLE-STRANDED-DNA-SPECIFIC EXONUCLEASE RECJ"/>
    <property type="match status" value="1"/>
</dbReference>
<evidence type="ECO:0000259" key="1">
    <source>
        <dbReference type="Pfam" id="PF01368"/>
    </source>
</evidence>
<dbReference type="GO" id="GO:0004527">
    <property type="term" value="F:exonuclease activity"/>
    <property type="evidence" value="ECO:0007669"/>
    <property type="project" value="UniProtKB-KW"/>
</dbReference>
<dbReference type="Gene3D" id="3.90.1640.30">
    <property type="match status" value="1"/>
</dbReference>
<dbReference type="PANTHER" id="PTHR30255:SF2">
    <property type="entry name" value="SINGLE-STRANDED-DNA-SPECIFIC EXONUCLEASE RECJ"/>
    <property type="match status" value="1"/>
</dbReference>
<dbReference type="EMBL" id="BARV01019814">
    <property type="protein sequence ID" value="GAI20354.1"/>
    <property type="molecule type" value="Genomic_DNA"/>
</dbReference>
<feature type="non-terminal residue" evidence="2">
    <location>
        <position position="73"/>
    </location>
</feature>
<accession>X1NNU8</accession>
<dbReference type="InterPro" id="IPR001667">
    <property type="entry name" value="DDH_dom"/>
</dbReference>
<proteinExistence type="predicted"/>
<feature type="domain" description="DDH" evidence="1">
    <location>
        <begin position="4"/>
        <end position="73"/>
    </location>
</feature>
<name>X1NNU8_9ZZZZ</name>
<protein>
    <recommendedName>
        <fullName evidence="1">DDH domain-containing protein</fullName>
    </recommendedName>
</protein>
<evidence type="ECO:0000313" key="2">
    <source>
        <dbReference type="EMBL" id="GAI20354.1"/>
    </source>
</evidence>
<organism evidence="2">
    <name type="scientific">marine sediment metagenome</name>
    <dbReference type="NCBI Taxonomy" id="412755"/>
    <lineage>
        <taxon>unclassified sequences</taxon>
        <taxon>metagenomes</taxon>
        <taxon>ecological metagenomes</taxon>
    </lineage>
</organism>
<dbReference type="Pfam" id="PF01368">
    <property type="entry name" value="DHH"/>
    <property type="match status" value="1"/>
</dbReference>
<reference evidence="2" key="1">
    <citation type="journal article" date="2014" name="Front. Microbiol.">
        <title>High frequency of phylogenetically diverse reductive dehalogenase-homologous genes in deep subseafloor sedimentary metagenomes.</title>
        <authorList>
            <person name="Kawai M."/>
            <person name="Futagami T."/>
            <person name="Toyoda A."/>
            <person name="Takaki Y."/>
            <person name="Nishi S."/>
            <person name="Hori S."/>
            <person name="Arai W."/>
            <person name="Tsubouchi T."/>
            <person name="Morono Y."/>
            <person name="Uchiyama I."/>
            <person name="Ito T."/>
            <person name="Fujiyama A."/>
            <person name="Inagaki F."/>
            <person name="Takami H."/>
        </authorList>
    </citation>
    <scope>NUCLEOTIDE SEQUENCE</scope>
    <source>
        <strain evidence="2">Expedition CK06-06</strain>
    </source>
</reference>
<sequence length="73" mass="7938">MGIDLVITCDCGISCLQEIDYANSLGLDVIVTDHHRVKEKVPSAYAVLDPNQPDCSYPFKELAGVGVAFKLIQ</sequence>
<dbReference type="SUPFAM" id="SSF64182">
    <property type="entry name" value="DHH phosphoesterases"/>
    <property type="match status" value="1"/>
</dbReference>
<dbReference type="AlphaFoldDB" id="X1NNU8"/>
<gene>
    <name evidence="2" type="ORF">S06H3_33225</name>
</gene>
<comment type="caution">
    <text evidence="2">The sequence shown here is derived from an EMBL/GenBank/DDBJ whole genome shotgun (WGS) entry which is preliminary data.</text>
</comment>